<keyword evidence="1" id="KW-0472">Membrane</keyword>
<dbReference type="AlphaFoldDB" id="A0A418V7H4"/>
<dbReference type="InterPro" id="IPR029787">
    <property type="entry name" value="Nucleotide_cyclase"/>
</dbReference>
<dbReference type="Gene3D" id="3.30.70.270">
    <property type="match status" value="1"/>
</dbReference>
<feature type="transmembrane region" description="Helical" evidence="1">
    <location>
        <begin position="286"/>
        <end position="306"/>
    </location>
</feature>
<dbReference type="InterPro" id="IPR043128">
    <property type="entry name" value="Rev_trsase/Diguanyl_cyclase"/>
</dbReference>
<dbReference type="SUPFAM" id="SSF55073">
    <property type="entry name" value="Nucleotide cyclase"/>
    <property type="match status" value="1"/>
</dbReference>
<feature type="transmembrane region" description="Helical" evidence="1">
    <location>
        <begin position="258"/>
        <end position="280"/>
    </location>
</feature>
<dbReference type="PROSITE" id="PS50887">
    <property type="entry name" value="GGDEF"/>
    <property type="match status" value="1"/>
</dbReference>
<dbReference type="PANTHER" id="PTHR44757:SF2">
    <property type="entry name" value="BIOFILM ARCHITECTURE MAINTENANCE PROTEIN MBAA"/>
    <property type="match status" value="1"/>
</dbReference>
<keyword evidence="4" id="KW-1185">Reference proteome</keyword>
<dbReference type="PANTHER" id="PTHR44757">
    <property type="entry name" value="DIGUANYLATE CYCLASE DGCP"/>
    <property type="match status" value="1"/>
</dbReference>
<feature type="transmembrane region" description="Helical" evidence="1">
    <location>
        <begin position="7"/>
        <end position="28"/>
    </location>
</feature>
<evidence type="ECO:0000313" key="3">
    <source>
        <dbReference type="EMBL" id="RJF72019.1"/>
    </source>
</evidence>
<gene>
    <name evidence="3" type="ORF">D3875_11085</name>
</gene>
<name>A0A418V7H4_9DEIO</name>
<dbReference type="NCBIfam" id="TIGR00254">
    <property type="entry name" value="GGDEF"/>
    <property type="match status" value="1"/>
</dbReference>
<sequence>MPVRSPVTYVLPLVALLHSLLVMTPWLTGFTRTLVLDLLYLLVIAVTSLVVLLEVRPGRVLTNRFARAVLPLLLAEAWMLQYDFPGRELPDWSVADPLYFAFYLGVAFTLAYLHGLTRWSWRTWGWVLDSLIVVAVVGEAAWFSSLRSALAGSESWVLRGINLAYVLCDLLLLGMALLSLRQQFARPLLLFALGVLGFVGADLLYLGLGDRYVPGTPMDLLWTWGTVAQALGLLGASREMFAPTSVPPSSSLPERWRVVAFLPYVAVGVTCLLLLQYAGGGQGQSAAWWTVGIFVLVMVRQAVTFTERSLLTRRLREQTRQLQHMALHDGLTGLGNRAAFDQHLQEQLAQTAISVTLYYFDLDSFKAINDSLGHEAGDETLREVARRLRGVLPPGAFAARMGGDEFAVIVPGFDSVPAAQALLLRFLAAMQLPVSLLDKPVQVRVSVGMAFRAAGEEVDAAKFRHQADQEMYRWKQKYRSISLEAASGLNSSAQN</sequence>
<dbReference type="InterPro" id="IPR052155">
    <property type="entry name" value="Biofilm_reg_signaling"/>
</dbReference>
<feature type="transmembrane region" description="Helical" evidence="1">
    <location>
        <begin position="163"/>
        <end position="180"/>
    </location>
</feature>
<feature type="transmembrane region" description="Helical" evidence="1">
    <location>
        <begin position="220"/>
        <end position="237"/>
    </location>
</feature>
<dbReference type="InterPro" id="IPR000160">
    <property type="entry name" value="GGDEF_dom"/>
</dbReference>
<feature type="transmembrane region" description="Helical" evidence="1">
    <location>
        <begin position="187"/>
        <end position="208"/>
    </location>
</feature>
<keyword evidence="1" id="KW-1133">Transmembrane helix</keyword>
<dbReference type="RefSeq" id="WP_119763740.1">
    <property type="nucleotide sequence ID" value="NZ_QYUJ01000014.1"/>
</dbReference>
<evidence type="ECO:0000313" key="4">
    <source>
        <dbReference type="Proteomes" id="UP000286287"/>
    </source>
</evidence>
<dbReference type="EMBL" id="QYUJ01000014">
    <property type="protein sequence ID" value="RJF72019.1"/>
    <property type="molecule type" value="Genomic_DNA"/>
</dbReference>
<reference evidence="3 4" key="1">
    <citation type="submission" date="2018-09" db="EMBL/GenBank/DDBJ databases">
        <authorList>
            <person name="Zhu H."/>
        </authorList>
    </citation>
    <scope>NUCLEOTIDE SEQUENCE [LARGE SCALE GENOMIC DNA]</scope>
    <source>
        <strain evidence="3 4">K2S05-167</strain>
    </source>
</reference>
<feature type="domain" description="GGDEF" evidence="2">
    <location>
        <begin position="353"/>
        <end position="486"/>
    </location>
</feature>
<accession>A0A418V7H4</accession>
<feature type="transmembrane region" description="Helical" evidence="1">
    <location>
        <begin position="34"/>
        <end position="53"/>
    </location>
</feature>
<feature type="transmembrane region" description="Helical" evidence="1">
    <location>
        <begin position="94"/>
        <end position="113"/>
    </location>
</feature>
<dbReference type="CDD" id="cd01949">
    <property type="entry name" value="GGDEF"/>
    <property type="match status" value="1"/>
</dbReference>
<proteinExistence type="predicted"/>
<evidence type="ECO:0000259" key="2">
    <source>
        <dbReference type="PROSITE" id="PS50887"/>
    </source>
</evidence>
<dbReference type="SMART" id="SM00267">
    <property type="entry name" value="GGDEF"/>
    <property type="match status" value="1"/>
</dbReference>
<evidence type="ECO:0000256" key="1">
    <source>
        <dbReference type="SAM" id="Phobius"/>
    </source>
</evidence>
<feature type="transmembrane region" description="Helical" evidence="1">
    <location>
        <begin position="65"/>
        <end position="82"/>
    </location>
</feature>
<dbReference type="Pfam" id="PF00990">
    <property type="entry name" value="GGDEF"/>
    <property type="match status" value="1"/>
</dbReference>
<organism evidence="3 4">
    <name type="scientific">Deinococcus cavernae</name>
    <dbReference type="NCBI Taxonomy" id="2320857"/>
    <lineage>
        <taxon>Bacteria</taxon>
        <taxon>Thermotogati</taxon>
        <taxon>Deinococcota</taxon>
        <taxon>Deinococci</taxon>
        <taxon>Deinococcales</taxon>
        <taxon>Deinococcaceae</taxon>
        <taxon>Deinococcus</taxon>
    </lineage>
</organism>
<comment type="caution">
    <text evidence="3">The sequence shown here is derived from an EMBL/GenBank/DDBJ whole genome shotgun (WGS) entry which is preliminary data.</text>
</comment>
<dbReference type="Proteomes" id="UP000286287">
    <property type="component" value="Unassembled WGS sequence"/>
</dbReference>
<keyword evidence="1" id="KW-0812">Transmembrane</keyword>
<protein>
    <submittedName>
        <fullName evidence="3">GGDEF domain-containing protein</fullName>
    </submittedName>
</protein>
<feature type="transmembrane region" description="Helical" evidence="1">
    <location>
        <begin position="125"/>
        <end position="143"/>
    </location>
</feature>
<dbReference type="OrthoDB" id="71459at2"/>